<dbReference type="InterPro" id="IPR026881">
    <property type="entry name" value="WYL_dom"/>
</dbReference>
<dbReference type="Pfam" id="PF08279">
    <property type="entry name" value="HTH_11"/>
    <property type="match status" value="1"/>
</dbReference>
<dbReference type="InterPro" id="IPR051534">
    <property type="entry name" value="CBASS_pafABC_assoc_protein"/>
</dbReference>
<sequence>ERFEVSLRTIYRDIKSLTNAGVPIYGDPGSGYSLVKDYRIPPVLFTREEALSFVAAEKLMFQYLDKQLAINFSSALSKMKSVLRTSEKEILAVADKSVILKGNYNNFNESVPEALSILLTSISAKQIINIKYRKKDSEANEERRLEPVGLFRQDSFWYFMAYCHLRNDYRQFRLDRIDEIRLTNENFTRIHKDLKHFLNQKKKHPTIKVIIQVEKSLSHYLQWERDYYGFISEKELENVVEMEFACRNEGTYFLRWFASFGDHATIIEPKELKANFHSFLKEQLEHLTKQ</sequence>
<dbReference type="Gene3D" id="1.10.10.10">
    <property type="entry name" value="Winged helix-like DNA-binding domain superfamily/Winged helix DNA-binding domain"/>
    <property type="match status" value="1"/>
</dbReference>
<dbReference type="PANTHER" id="PTHR34580:SF1">
    <property type="entry name" value="PROTEIN PAFC"/>
    <property type="match status" value="1"/>
</dbReference>
<organism evidence="3 4">
    <name type="scientific">Pseudopedobacter saltans</name>
    <dbReference type="NCBI Taxonomy" id="151895"/>
    <lineage>
        <taxon>Bacteria</taxon>
        <taxon>Pseudomonadati</taxon>
        <taxon>Bacteroidota</taxon>
        <taxon>Sphingobacteriia</taxon>
        <taxon>Sphingobacteriales</taxon>
        <taxon>Sphingobacteriaceae</taxon>
        <taxon>Pseudopedobacter</taxon>
    </lineage>
</organism>
<dbReference type="Pfam" id="PF13280">
    <property type="entry name" value="WYL"/>
    <property type="match status" value="1"/>
</dbReference>
<evidence type="ECO:0000259" key="1">
    <source>
        <dbReference type="Pfam" id="PF08279"/>
    </source>
</evidence>
<reference evidence="3 4" key="1">
    <citation type="submission" date="2017-11" db="EMBL/GenBank/DDBJ databases">
        <title>Infants hospitalized years apart are colonized by the same room-sourced microbial strains.</title>
        <authorList>
            <person name="Brooks B."/>
            <person name="Olm M.R."/>
            <person name="Firek B.A."/>
            <person name="Baker R."/>
            <person name="Thomas B.C."/>
            <person name="Morowitz M.J."/>
            <person name="Banfield J.F."/>
        </authorList>
    </citation>
    <scope>NUCLEOTIDE SEQUENCE [LARGE SCALE GENOMIC DNA]</scope>
    <source>
        <strain evidence="3">S2_009_000_R2_76</strain>
    </source>
</reference>
<feature type="domain" description="Helix-turn-helix type 11" evidence="1">
    <location>
        <begin position="1"/>
        <end position="32"/>
    </location>
</feature>
<dbReference type="InterPro" id="IPR013196">
    <property type="entry name" value="HTH_11"/>
</dbReference>
<dbReference type="PANTHER" id="PTHR34580">
    <property type="match status" value="1"/>
</dbReference>
<evidence type="ECO:0000259" key="2">
    <source>
        <dbReference type="Pfam" id="PF13280"/>
    </source>
</evidence>
<proteinExistence type="predicted"/>
<accession>A0A2W5H0S0</accession>
<dbReference type="EMBL" id="QFOI01000024">
    <property type="protein sequence ID" value="PZP51676.1"/>
    <property type="molecule type" value="Genomic_DNA"/>
</dbReference>
<dbReference type="AlphaFoldDB" id="A0A2W5H0S0"/>
<dbReference type="PIRSF" id="PIRSF016838">
    <property type="entry name" value="PafC"/>
    <property type="match status" value="1"/>
</dbReference>
<comment type="caution">
    <text evidence="3">The sequence shown here is derived from an EMBL/GenBank/DDBJ whole genome shotgun (WGS) entry which is preliminary data.</text>
</comment>
<evidence type="ECO:0000313" key="3">
    <source>
        <dbReference type="EMBL" id="PZP51676.1"/>
    </source>
</evidence>
<feature type="non-terminal residue" evidence="3">
    <location>
        <position position="1"/>
    </location>
</feature>
<gene>
    <name evidence="3" type="ORF">DI598_02710</name>
</gene>
<dbReference type="Proteomes" id="UP000249645">
    <property type="component" value="Unassembled WGS sequence"/>
</dbReference>
<protein>
    <submittedName>
        <fullName evidence="3">Transcriptional regulator</fullName>
    </submittedName>
</protein>
<dbReference type="InterPro" id="IPR036388">
    <property type="entry name" value="WH-like_DNA-bd_sf"/>
</dbReference>
<dbReference type="InterPro" id="IPR028349">
    <property type="entry name" value="PafC-like"/>
</dbReference>
<feature type="domain" description="WYL" evidence="2">
    <location>
        <begin position="113"/>
        <end position="181"/>
    </location>
</feature>
<name>A0A2W5H0S0_9SPHI</name>
<evidence type="ECO:0000313" key="4">
    <source>
        <dbReference type="Proteomes" id="UP000249645"/>
    </source>
</evidence>
<dbReference type="PROSITE" id="PS52050">
    <property type="entry name" value="WYL"/>
    <property type="match status" value="1"/>
</dbReference>